<organism evidence="1 2">
    <name type="scientific">Owenia fusiformis</name>
    <name type="common">Polychaete worm</name>
    <dbReference type="NCBI Taxonomy" id="6347"/>
    <lineage>
        <taxon>Eukaryota</taxon>
        <taxon>Metazoa</taxon>
        <taxon>Spiralia</taxon>
        <taxon>Lophotrochozoa</taxon>
        <taxon>Annelida</taxon>
        <taxon>Polychaeta</taxon>
        <taxon>Sedentaria</taxon>
        <taxon>Canalipalpata</taxon>
        <taxon>Sabellida</taxon>
        <taxon>Oweniida</taxon>
        <taxon>Oweniidae</taxon>
        <taxon>Owenia</taxon>
    </lineage>
</organism>
<accession>A0A8J1UYP5</accession>
<proteinExistence type="predicted"/>
<sequence>MMGNMKVEMTTKLIVLLISGFMVTQAVEGTDISEYFGGGYCEAGGPVQKLLDHVGSYLHIMLDMNFHCYGEVATWEYFVEYTRTFFATVWRPVPGNEWKLVGKNEITPSKIGPNHYEVPFNERIQFQPGDAIGIHVPDGGDGSLSIIDGNGECCGIPNELRSRIVNKNMKDGNLPIGQTVVEQISGVKRLIALKALGRPVNYRIGGAPQLLNSDPLLWGGILTSWPLPKAGVIHVWEYYAQKAGPFWMAIFAEINGQYVYKGKNRIVAPNAGRHRYVVPEDERISHEAGAFMGIFAETSQISIALSLTHTQRNPICCGVDESEFSPWLGIAERYSHHLVPGFAVTKTDPGAPVMYFAVQAISYKDSRITANPNHGHGALVEMKKNELEDGNIGTCIRINTGVTLKLDSSSLTASSVHVAIYTRGFECAGNRQVQVYSSVAANQDFYGQFEECSLDSSKVINVQERFVYGCNWICNCVANICTSSYVSIFSRMFELCEVKFDYVYQ</sequence>
<comment type="caution">
    <text evidence="1">The sequence shown here is derived from an EMBL/GenBank/DDBJ whole genome shotgun (WGS) entry which is preliminary data.</text>
</comment>
<protein>
    <submittedName>
        <fullName evidence="1">Uncharacterized protein</fullName>
    </submittedName>
</protein>
<dbReference type="AlphaFoldDB" id="A0A8J1UYP5"/>
<gene>
    <name evidence="1" type="ORF">OFUS_LOCUS13402</name>
</gene>
<dbReference type="Proteomes" id="UP000749559">
    <property type="component" value="Unassembled WGS sequence"/>
</dbReference>
<dbReference type="EMBL" id="CAIIXF020000006">
    <property type="protein sequence ID" value="CAH1787761.1"/>
    <property type="molecule type" value="Genomic_DNA"/>
</dbReference>
<name>A0A8J1UYP5_OWEFU</name>
<reference evidence="1" key="1">
    <citation type="submission" date="2022-03" db="EMBL/GenBank/DDBJ databases">
        <authorList>
            <person name="Martin C."/>
        </authorList>
    </citation>
    <scope>NUCLEOTIDE SEQUENCE</scope>
</reference>
<evidence type="ECO:0000313" key="1">
    <source>
        <dbReference type="EMBL" id="CAH1787761.1"/>
    </source>
</evidence>
<keyword evidence="2" id="KW-1185">Reference proteome</keyword>
<evidence type="ECO:0000313" key="2">
    <source>
        <dbReference type="Proteomes" id="UP000749559"/>
    </source>
</evidence>